<evidence type="ECO:0000313" key="2">
    <source>
        <dbReference type="EMBL" id="QTA86691.1"/>
    </source>
</evidence>
<name>A0A975BJX2_9BACT</name>
<keyword evidence="3" id="KW-1185">Reference proteome</keyword>
<organism evidence="2 3">
    <name type="scientific">Desulfonema magnum</name>
    <dbReference type="NCBI Taxonomy" id="45655"/>
    <lineage>
        <taxon>Bacteria</taxon>
        <taxon>Pseudomonadati</taxon>
        <taxon>Thermodesulfobacteriota</taxon>
        <taxon>Desulfobacteria</taxon>
        <taxon>Desulfobacterales</taxon>
        <taxon>Desulfococcaceae</taxon>
        <taxon>Desulfonema</taxon>
    </lineage>
</organism>
<dbReference type="KEGG" id="dmm:dnm_027150"/>
<dbReference type="AlphaFoldDB" id="A0A975BJX2"/>
<dbReference type="EMBL" id="CP061800">
    <property type="protein sequence ID" value="QTA86691.1"/>
    <property type="molecule type" value="Genomic_DNA"/>
</dbReference>
<gene>
    <name evidence="2" type="ORF">dnm_027150</name>
</gene>
<proteinExistence type="predicted"/>
<accession>A0A975BJX2</accession>
<dbReference type="Proteomes" id="UP000663722">
    <property type="component" value="Chromosome"/>
</dbReference>
<reference evidence="2" key="1">
    <citation type="journal article" date="2021" name="Microb. Physiol.">
        <title>Proteogenomic Insights into the Physiology of Marine, Sulfate-Reducing, Filamentous Desulfonema limicola and Desulfonema magnum.</title>
        <authorList>
            <person name="Schnaars V."/>
            <person name="Wohlbrand L."/>
            <person name="Scheve S."/>
            <person name="Hinrichs C."/>
            <person name="Reinhardt R."/>
            <person name="Rabus R."/>
        </authorList>
    </citation>
    <scope>NUCLEOTIDE SEQUENCE</scope>
    <source>
        <strain evidence="2">4be13</strain>
    </source>
</reference>
<evidence type="ECO:0000313" key="3">
    <source>
        <dbReference type="Proteomes" id="UP000663722"/>
    </source>
</evidence>
<evidence type="ECO:0000256" key="1">
    <source>
        <dbReference type="SAM" id="MobiDB-lite"/>
    </source>
</evidence>
<sequence>MIIHNFSEVRAGVSELSRLKMPFFVIIFYPIFSAPFPAPFDRLREWEQRALNLSKGNQSGQIKIGDSDGLTLNKPEAL</sequence>
<protein>
    <submittedName>
        <fullName evidence="2">Uncharacterized protein</fullName>
    </submittedName>
</protein>
<feature type="region of interest" description="Disordered" evidence="1">
    <location>
        <begin position="56"/>
        <end position="78"/>
    </location>
</feature>